<comment type="similarity">
    <text evidence="1">Belongs to the bacterial solute-binding protein 1 family.</text>
</comment>
<organism evidence="5 6">
    <name type="scientific">Carnobacterium antarcticum</name>
    <dbReference type="NCBI Taxonomy" id="2126436"/>
    <lineage>
        <taxon>Bacteria</taxon>
        <taxon>Bacillati</taxon>
        <taxon>Bacillota</taxon>
        <taxon>Bacilli</taxon>
        <taxon>Lactobacillales</taxon>
        <taxon>Carnobacteriaceae</taxon>
        <taxon>Carnobacterium</taxon>
    </lineage>
</organism>
<evidence type="ECO:0000313" key="5">
    <source>
        <dbReference type="EMBL" id="MFD1798629.1"/>
    </source>
</evidence>
<feature type="chain" id="PRO_5045536753" evidence="4">
    <location>
        <begin position="24"/>
        <end position="446"/>
    </location>
</feature>
<feature type="signal peptide" evidence="4">
    <location>
        <begin position="1"/>
        <end position="23"/>
    </location>
</feature>
<keyword evidence="2" id="KW-0813">Transport</keyword>
<dbReference type="EMBL" id="JBHUFF010000008">
    <property type="protein sequence ID" value="MFD1798629.1"/>
    <property type="molecule type" value="Genomic_DNA"/>
</dbReference>
<proteinExistence type="inferred from homology"/>
<dbReference type="Proteomes" id="UP001597285">
    <property type="component" value="Unassembled WGS sequence"/>
</dbReference>
<sequence>MKKFTKRSLVSLVLSVGAVLLLAGCGSNNDSATGKPGTNAGDGPVEIEFWSFWGSGPRSEAVNKIITDFNEKQDDIVVKHVYQPWGDIWTKSLASVAAGNPPDVIIQDINSVKQRADANQAINLQPYIDKEDEEIESRFYPQLLDAATYEDEVYGLPFNTDTQVLFYNKDLFEKAGLDPETPPATWADLEEYASALEEKDGDKWKTIGFYPLWSTGEDVWAINADNGTSWFDSKDEVKINTPNKVESLQWVLDWQNHIGKSTVESYEAEFGAGIADPFVSELVAMRGQNINYFVELQQLDQDVNFGVALLPEKTEGSGHYSWGGGFTAEIPYGAKNPDASWEFIKYLTSDDVQEYWGSQGFDIMANQSANESLAKSSELDENGQMIYEIANEALETTVITPVPLSAPDYLPLVNTEIDAAMLGNKSAKEALDDAQKSVENLVEQNN</sequence>
<comment type="caution">
    <text evidence="5">The sequence shown here is derived from an EMBL/GenBank/DDBJ whole genome shotgun (WGS) entry which is preliminary data.</text>
</comment>
<dbReference type="PANTHER" id="PTHR43649">
    <property type="entry name" value="ARABINOSE-BINDING PROTEIN-RELATED"/>
    <property type="match status" value="1"/>
</dbReference>
<reference evidence="6" key="1">
    <citation type="journal article" date="2019" name="Int. J. Syst. Evol. Microbiol.">
        <title>The Global Catalogue of Microorganisms (GCM) 10K type strain sequencing project: providing services to taxonomists for standard genome sequencing and annotation.</title>
        <authorList>
            <consortium name="The Broad Institute Genomics Platform"/>
            <consortium name="The Broad Institute Genome Sequencing Center for Infectious Disease"/>
            <person name="Wu L."/>
            <person name="Ma J."/>
        </authorList>
    </citation>
    <scope>NUCLEOTIDE SEQUENCE [LARGE SCALE GENOMIC DNA]</scope>
    <source>
        <strain evidence="6">KCTC 42143</strain>
    </source>
</reference>
<dbReference type="InterPro" id="IPR006061">
    <property type="entry name" value="SBP_1_CS"/>
</dbReference>
<dbReference type="Gene3D" id="3.40.190.10">
    <property type="entry name" value="Periplasmic binding protein-like II"/>
    <property type="match status" value="1"/>
</dbReference>
<dbReference type="PROSITE" id="PS51257">
    <property type="entry name" value="PROKAR_LIPOPROTEIN"/>
    <property type="match status" value="1"/>
</dbReference>
<name>A0ABW4NJQ1_9LACT</name>
<keyword evidence="3 4" id="KW-0732">Signal</keyword>
<keyword evidence="6" id="KW-1185">Reference proteome</keyword>
<dbReference type="Pfam" id="PF01547">
    <property type="entry name" value="SBP_bac_1"/>
    <property type="match status" value="1"/>
</dbReference>
<protein>
    <submittedName>
        <fullName evidence="5">ABC transporter substrate-binding protein</fullName>
    </submittedName>
</protein>
<evidence type="ECO:0000256" key="3">
    <source>
        <dbReference type="ARBA" id="ARBA00022729"/>
    </source>
</evidence>
<dbReference type="PROSITE" id="PS01037">
    <property type="entry name" value="SBP_BACTERIAL_1"/>
    <property type="match status" value="1"/>
</dbReference>
<dbReference type="InterPro" id="IPR050490">
    <property type="entry name" value="Bact_solute-bd_prot1"/>
</dbReference>
<accession>A0ABW4NJQ1</accession>
<dbReference type="PANTHER" id="PTHR43649:SF12">
    <property type="entry name" value="DIACETYLCHITOBIOSE BINDING PROTEIN DASA"/>
    <property type="match status" value="1"/>
</dbReference>
<dbReference type="RefSeq" id="WP_058919047.1">
    <property type="nucleotide sequence ID" value="NZ_JBHSQC010000015.1"/>
</dbReference>
<gene>
    <name evidence="5" type="ORF">ACFSBK_01990</name>
</gene>
<dbReference type="CDD" id="cd14748">
    <property type="entry name" value="PBP2_UgpB"/>
    <property type="match status" value="1"/>
</dbReference>
<evidence type="ECO:0000313" key="6">
    <source>
        <dbReference type="Proteomes" id="UP001597285"/>
    </source>
</evidence>
<evidence type="ECO:0000256" key="2">
    <source>
        <dbReference type="ARBA" id="ARBA00022448"/>
    </source>
</evidence>
<dbReference type="SUPFAM" id="SSF53850">
    <property type="entry name" value="Periplasmic binding protein-like II"/>
    <property type="match status" value="1"/>
</dbReference>
<evidence type="ECO:0000256" key="4">
    <source>
        <dbReference type="SAM" id="SignalP"/>
    </source>
</evidence>
<evidence type="ECO:0000256" key="1">
    <source>
        <dbReference type="ARBA" id="ARBA00008520"/>
    </source>
</evidence>
<dbReference type="InterPro" id="IPR006059">
    <property type="entry name" value="SBP"/>
</dbReference>